<protein>
    <submittedName>
        <fullName evidence="2">Uncharacterized protein</fullName>
    </submittedName>
</protein>
<dbReference type="AlphaFoldDB" id="A0A1I0ZB28"/>
<sequence length="65" mass="6592">MTESTGYDDALGSASEADLLEQDADVVATETRDAPSAPTDGAAEADLLEQSQPVPDAGEDDAPTP</sequence>
<keyword evidence="3" id="KW-1185">Reference proteome</keyword>
<evidence type="ECO:0000256" key="1">
    <source>
        <dbReference type="SAM" id="MobiDB-lite"/>
    </source>
</evidence>
<organism evidence="2 3">
    <name type="scientific">Cellulomonas marina</name>
    <dbReference type="NCBI Taxonomy" id="988821"/>
    <lineage>
        <taxon>Bacteria</taxon>
        <taxon>Bacillati</taxon>
        <taxon>Actinomycetota</taxon>
        <taxon>Actinomycetes</taxon>
        <taxon>Micrococcales</taxon>
        <taxon>Cellulomonadaceae</taxon>
        <taxon>Cellulomonas</taxon>
    </lineage>
</organism>
<feature type="region of interest" description="Disordered" evidence="1">
    <location>
        <begin position="1"/>
        <end position="65"/>
    </location>
</feature>
<dbReference type="STRING" id="988821.SAMN05421867_110105"/>
<dbReference type="EMBL" id="FOKA01000010">
    <property type="protein sequence ID" value="SFB22959.1"/>
    <property type="molecule type" value="Genomic_DNA"/>
</dbReference>
<name>A0A1I0ZB28_9CELL</name>
<accession>A0A1I0ZB28</accession>
<evidence type="ECO:0000313" key="2">
    <source>
        <dbReference type="EMBL" id="SFB22959.1"/>
    </source>
</evidence>
<reference evidence="2 3" key="1">
    <citation type="submission" date="2016-10" db="EMBL/GenBank/DDBJ databases">
        <authorList>
            <person name="de Groot N.N."/>
        </authorList>
    </citation>
    <scope>NUCLEOTIDE SEQUENCE [LARGE SCALE GENOMIC DNA]</scope>
    <source>
        <strain evidence="2 3">CGMCC 4.6945</strain>
    </source>
</reference>
<dbReference type="Proteomes" id="UP000199012">
    <property type="component" value="Unassembled WGS sequence"/>
</dbReference>
<proteinExistence type="predicted"/>
<gene>
    <name evidence="2" type="ORF">SAMN05421867_110105</name>
</gene>
<dbReference type="RefSeq" id="WP_090033389.1">
    <property type="nucleotide sequence ID" value="NZ_BONM01000039.1"/>
</dbReference>
<evidence type="ECO:0000313" key="3">
    <source>
        <dbReference type="Proteomes" id="UP000199012"/>
    </source>
</evidence>